<keyword evidence="2" id="KW-1185">Reference proteome</keyword>
<comment type="caution">
    <text evidence="1">The sequence shown here is derived from an EMBL/GenBank/DDBJ whole genome shotgun (WGS) entry which is preliminary data.</text>
</comment>
<sequence>MATVQFEQLTPDTQVFHVTGTIGYKEFLDIISNYGPKVTRHLIWDFNNADISALSGDEMRALASILSTKVINRTPYSKSAFVASRDLTFGMSHMYTAIVSLSGIPYLYSAFRTVEHAIKWIESETDL</sequence>
<dbReference type="Proteomes" id="UP000306416">
    <property type="component" value="Unassembled WGS sequence"/>
</dbReference>
<organism evidence="1 2">
    <name type="scientific">Geomonas terrae</name>
    <dbReference type="NCBI Taxonomy" id="2562681"/>
    <lineage>
        <taxon>Bacteria</taxon>
        <taxon>Pseudomonadati</taxon>
        <taxon>Thermodesulfobacteriota</taxon>
        <taxon>Desulfuromonadia</taxon>
        <taxon>Geobacterales</taxon>
        <taxon>Geobacteraceae</taxon>
        <taxon>Geomonas</taxon>
    </lineage>
</organism>
<dbReference type="EMBL" id="SRSC01000002">
    <property type="protein sequence ID" value="TGU72121.1"/>
    <property type="molecule type" value="Genomic_DNA"/>
</dbReference>
<gene>
    <name evidence="1" type="ORF">E4633_07315</name>
</gene>
<evidence type="ECO:0000313" key="2">
    <source>
        <dbReference type="Proteomes" id="UP000306416"/>
    </source>
</evidence>
<reference evidence="1 2" key="1">
    <citation type="submission" date="2019-04" db="EMBL/GenBank/DDBJ databases">
        <title>Geobacter oryzae sp. nov., ferric-reducing bacteria isolated from paddy soil.</title>
        <authorList>
            <person name="Xu Z."/>
            <person name="Masuda Y."/>
            <person name="Itoh H."/>
            <person name="Senoo K."/>
        </authorList>
    </citation>
    <scope>NUCLEOTIDE SEQUENCE [LARGE SCALE GENOMIC DNA]</scope>
    <source>
        <strain evidence="1 2">Red111</strain>
    </source>
</reference>
<evidence type="ECO:0000313" key="1">
    <source>
        <dbReference type="EMBL" id="TGU72121.1"/>
    </source>
</evidence>
<accession>A0A4S1CF65</accession>
<name>A0A4S1CF65_9BACT</name>
<protein>
    <recommendedName>
        <fullName evidence="3">STAS/SEC14 domain-containing protein</fullName>
    </recommendedName>
</protein>
<dbReference type="RefSeq" id="WP_135869610.1">
    <property type="nucleotide sequence ID" value="NZ_SRSC01000002.1"/>
</dbReference>
<evidence type="ECO:0008006" key="3">
    <source>
        <dbReference type="Google" id="ProtNLM"/>
    </source>
</evidence>
<proteinExistence type="predicted"/>
<dbReference type="AlphaFoldDB" id="A0A4S1CF65"/>